<reference evidence="1" key="1">
    <citation type="submission" date="2022-12" db="EMBL/GenBank/DDBJ databases">
        <title>Draft genome sequences of 22 rhizogenic Agrobacterium biovar 1 strains, the causative agent of hairy root disease.</title>
        <authorList>
            <person name="Kim N."/>
            <person name="Vargas P."/>
            <person name="Rediers H."/>
        </authorList>
    </citation>
    <scope>NUCLEOTIDE SEQUENCE</scope>
    <source>
        <strain evidence="1">ST15.13.006</strain>
    </source>
</reference>
<dbReference type="EMBL" id="JAPZLR010000008">
    <property type="protein sequence ID" value="MCZ7938538.1"/>
    <property type="molecule type" value="Genomic_DNA"/>
</dbReference>
<dbReference type="SUPFAM" id="SSF56219">
    <property type="entry name" value="DNase I-like"/>
    <property type="match status" value="1"/>
</dbReference>
<evidence type="ECO:0000313" key="1">
    <source>
        <dbReference type="EMBL" id="MCZ7938538.1"/>
    </source>
</evidence>
<dbReference type="Proteomes" id="UP001151018">
    <property type="component" value="Unassembled WGS sequence"/>
</dbReference>
<organism evidence="1 2">
    <name type="scientific">Agrobacterium salinitolerans</name>
    <dbReference type="NCBI Taxonomy" id="1183413"/>
    <lineage>
        <taxon>Bacteria</taxon>
        <taxon>Pseudomonadati</taxon>
        <taxon>Pseudomonadota</taxon>
        <taxon>Alphaproteobacteria</taxon>
        <taxon>Hyphomicrobiales</taxon>
        <taxon>Rhizobiaceae</taxon>
        <taxon>Rhizobium/Agrobacterium group</taxon>
        <taxon>Agrobacterium</taxon>
    </lineage>
</organism>
<protein>
    <recommendedName>
        <fullName evidence="3">Endonuclease/exonuclease/phosphatase family protein</fullName>
    </recommendedName>
</protein>
<sequence length="290" mass="31419">MLAIGFWNIEKAEGANIVAGVVELAVALATDPAISGPNGDILLCLGEPGTLDVVALQHQLNLQATGHGWWCEKSLSGRFVTVGTIDQATRSFPEESSGCLATTLSRVNGQDPIFTYELWFVHLESPRGAENSTVAQMDVAGELREAVDKREVARANTATIAIGDFNMPPYSPGMTSPTKLNAAACKTAAGKVSRIVRDTKHRFFFNPMWEILGSRGPDQQPGSFHKRYRDNSIFWHLYDQVLVRPELIDRIVSGSPKVLTTAGAKNLLTSRGGIDSSFSDHLPITISLAI</sequence>
<gene>
    <name evidence="1" type="ORF">O9X88_13355</name>
</gene>
<proteinExistence type="predicted"/>
<evidence type="ECO:0000313" key="2">
    <source>
        <dbReference type="Proteomes" id="UP001151018"/>
    </source>
</evidence>
<comment type="caution">
    <text evidence="1">The sequence shown here is derived from an EMBL/GenBank/DDBJ whole genome shotgun (WGS) entry which is preliminary data.</text>
</comment>
<accession>A0A9X3KPA9</accession>
<dbReference type="AlphaFoldDB" id="A0A9X3KPA9"/>
<evidence type="ECO:0008006" key="3">
    <source>
        <dbReference type="Google" id="ProtNLM"/>
    </source>
</evidence>
<dbReference type="RefSeq" id="WP_269835048.1">
    <property type="nucleotide sequence ID" value="NZ_JAPZLR010000008.1"/>
</dbReference>
<dbReference type="Gene3D" id="3.60.10.10">
    <property type="entry name" value="Endonuclease/exonuclease/phosphatase"/>
    <property type="match status" value="1"/>
</dbReference>
<name>A0A9X3KPA9_9HYPH</name>
<dbReference type="InterPro" id="IPR036691">
    <property type="entry name" value="Endo/exonu/phosph_ase_sf"/>
</dbReference>